<dbReference type="Proteomes" id="UP001432099">
    <property type="component" value="Chromosome"/>
</dbReference>
<evidence type="ECO:0000313" key="4">
    <source>
        <dbReference type="Proteomes" id="UP001432099"/>
    </source>
</evidence>
<keyword evidence="1" id="KW-0472">Membrane</keyword>
<keyword evidence="1" id="KW-0812">Transmembrane</keyword>
<feature type="transmembrane region" description="Helical" evidence="1">
    <location>
        <begin position="7"/>
        <end position="24"/>
    </location>
</feature>
<dbReference type="InterPro" id="IPR035391">
    <property type="entry name" value="Arylsulfotran_N"/>
</dbReference>
<evidence type="ECO:0000313" key="3">
    <source>
        <dbReference type="EMBL" id="BEH90841.1"/>
    </source>
</evidence>
<dbReference type="InterPro" id="IPR053143">
    <property type="entry name" value="Arylsulfate_ST"/>
</dbReference>
<dbReference type="PANTHER" id="PTHR35340">
    <property type="entry name" value="PQQ ENZYME REPEAT PROTEIN-RELATED"/>
    <property type="match status" value="1"/>
</dbReference>
<dbReference type="InterPro" id="IPR010262">
    <property type="entry name" value="Arylsulfotransferase_bact"/>
</dbReference>
<dbReference type="PANTHER" id="PTHR35340:SF10">
    <property type="entry name" value="CYTOPLASMIC PROTEIN"/>
    <property type="match status" value="1"/>
</dbReference>
<dbReference type="InterPro" id="IPR038477">
    <property type="entry name" value="ASST_N_sf"/>
</dbReference>
<evidence type="ECO:0000256" key="1">
    <source>
        <dbReference type="SAM" id="Phobius"/>
    </source>
</evidence>
<protein>
    <recommendedName>
        <fullName evidence="2">Arylsulfotransferase N-terminal domain-containing protein</fullName>
    </recommendedName>
</protein>
<keyword evidence="1" id="KW-1133">Transmembrane helix</keyword>
<sequence length="648" mass="72937">MKRETKLYLLGGIALLIGVCLLFFNQKSPSVEEIDHTMSHQHQIDQTLSETLKNTTYTFESPYVSLNPYGNAPLSALIAFHTDEAQPVTLTVKGKDEQTTFTHTFDATTSHLIPVYGLYADTLNQVTLTLGEEKTQTIELQTDPLPADFPLPTHTSADRQQLGNDLYFLTPASTGYTAAYDINGDVRWFLTTKNIWEVSRLNNGHLLLSADRTSAPPYYMTGLVEMDLIGKIYVDYQLPGGYHHDAIELPNGNFLVATNTPHALTVEDAIVEVDRQTGEIIKTWDLTKILPMEAAKSENWTKEDWFHNNSVAYDEANRAIVLSGRHQDAVVYLDYDTGELKWIVGDPTGWPDDMQSYFFTPIGDDFEWQWSQHSAKILANGDLALFDNGNNRSKDPFTYLPAPNNYSRGVVYHLNPQDMTIEQTFQFGKERGSEFYSPYISEIDELETDHYLVHSGGIGSVNGVATNQPAFFYDHPTLSSQTVEVKNGETIFELTLPAHFYRASKMSLYPPHLSYSLTPGEIRGTLGETPTLPIKVKHLNQANALTDDTYAIKLSKEPDRLIFTGDFHEGQKVKLILNKLGEQKVYDIRVSSKAYSAMCVDLFDKEQIKDNDRLSVTKYINAAGLSGTYELYLEIDGTLYTLHQSVTF</sequence>
<dbReference type="InterPro" id="IPR011047">
    <property type="entry name" value="Quinoprotein_ADH-like_sf"/>
</dbReference>
<keyword evidence="4" id="KW-1185">Reference proteome</keyword>
<dbReference type="Pfam" id="PF17425">
    <property type="entry name" value="Arylsulfotran_N"/>
    <property type="match status" value="1"/>
</dbReference>
<dbReference type="Gene3D" id="2.60.40.3100">
    <property type="entry name" value="Arylsulphate sulphotransferase monomer, N-terminal domain"/>
    <property type="match status" value="1"/>
</dbReference>
<evidence type="ECO:0000259" key="2">
    <source>
        <dbReference type="Pfam" id="PF17425"/>
    </source>
</evidence>
<gene>
    <name evidence="3" type="ORF">T23_09430</name>
</gene>
<dbReference type="RefSeq" id="WP_161832586.1">
    <property type="nucleotide sequence ID" value="NZ_AP028127.1"/>
</dbReference>
<reference evidence="3" key="1">
    <citation type="journal article" date="2024" name="Int. J. Syst. Evol. Microbiol.">
        <title>Turicibacter faecis sp. nov., isolated from faeces of heart failure mouse model.</title>
        <authorList>
            <person name="Imamura Y."/>
            <person name="Motooka D."/>
            <person name="Nakajima Y."/>
            <person name="Ito S."/>
            <person name="Kitakaze M."/>
            <person name="Iida T."/>
            <person name="Nakamura S."/>
        </authorList>
    </citation>
    <scope>NUCLEOTIDE SEQUENCE</scope>
    <source>
        <strain evidence="3">TC023</strain>
    </source>
</reference>
<feature type="domain" description="Arylsulfotransferase N-terminal" evidence="2">
    <location>
        <begin position="64"/>
        <end position="137"/>
    </location>
</feature>
<name>A0ABM8IN18_9FIRM</name>
<proteinExistence type="predicted"/>
<organism evidence="3 4">
    <name type="scientific">Turicibacter faecis</name>
    <dbReference type="NCBI Taxonomy" id="2963365"/>
    <lineage>
        <taxon>Bacteria</taxon>
        <taxon>Bacillati</taxon>
        <taxon>Bacillota</taxon>
        <taxon>Erysipelotrichia</taxon>
        <taxon>Erysipelotrichales</taxon>
        <taxon>Turicibacteraceae</taxon>
        <taxon>Turicibacter</taxon>
    </lineage>
</organism>
<accession>A0ABM8IN18</accession>
<dbReference type="Pfam" id="PF05935">
    <property type="entry name" value="Arylsulfotrans"/>
    <property type="match status" value="1"/>
</dbReference>
<dbReference type="EMBL" id="AP028127">
    <property type="protein sequence ID" value="BEH90841.1"/>
    <property type="molecule type" value="Genomic_DNA"/>
</dbReference>
<dbReference type="SUPFAM" id="SSF50998">
    <property type="entry name" value="Quinoprotein alcohol dehydrogenase-like"/>
    <property type="match status" value="1"/>
</dbReference>